<organism evidence="1 2">
    <name type="scientific">Funneliformis mosseae</name>
    <name type="common">Endomycorrhizal fungus</name>
    <name type="synonym">Glomus mosseae</name>
    <dbReference type="NCBI Taxonomy" id="27381"/>
    <lineage>
        <taxon>Eukaryota</taxon>
        <taxon>Fungi</taxon>
        <taxon>Fungi incertae sedis</taxon>
        <taxon>Mucoromycota</taxon>
        <taxon>Glomeromycotina</taxon>
        <taxon>Glomeromycetes</taxon>
        <taxon>Glomerales</taxon>
        <taxon>Glomeraceae</taxon>
        <taxon>Funneliformis</taxon>
    </lineage>
</organism>
<accession>A0A9N9A1P3</accession>
<keyword evidence="2" id="KW-1185">Reference proteome</keyword>
<evidence type="ECO:0000313" key="2">
    <source>
        <dbReference type="Proteomes" id="UP000789375"/>
    </source>
</evidence>
<gene>
    <name evidence="1" type="ORF">FMOSSE_LOCUS4718</name>
</gene>
<proteinExistence type="predicted"/>
<dbReference type="Proteomes" id="UP000789375">
    <property type="component" value="Unassembled WGS sequence"/>
</dbReference>
<comment type="caution">
    <text evidence="1">The sequence shown here is derived from an EMBL/GenBank/DDBJ whole genome shotgun (WGS) entry which is preliminary data.</text>
</comment>
<name>A0A9N9A1P3_FUNMO</name>
<reference evidence="1" key="1">
    <citation type="submission" date="2021-06" db="EMBL/GenBank/DDBJ databases">
        <authorList>
            <person name="Kallberg Y."/>
            <person name="Tangrot J."/>
            <person name="Rosling A."/>
        </authorList>
    </citation>
    <scope>NUCLEOTIDE SEQUENCE</scope>
    <source>
        <strain evidence="1">87-6 pot B 2015</strain>
    </source>
</reference>
<sequence>MTVTSNSIYAPGDKKVFLKTPERNAILSIEFIVTRLQDSPGNFSYNSLFKLLLKEKL</sequence>
<protein>
    <submittedName>
        <fullName evidence="1">5899_t:CDS:1</fullName>
    </submittedName>
</protein>
<evidence type="ECO:0000313" key="1">
    <source>
        <dbReference type="EMBL" id="CAG8514628.1"/>
    </source>
</evidence>
<dbReference type="AlphaFoldDB" id="A0A9N9A1P3"/>
<dbReference type="EMBL" id="CAJVPP010000819">
    <property type="protein sequence ID" value="CAG8514628.1"/>
    <property type="molecule type" value="Genomic_DNA"/>
</dbReference>